<evidence type="ECO:0000313" key="2">
    <source>
        <dbReference type="Proteomes" id="UP001143856"/>
    </source>
</evidence>
<organism evidence="1 2">
    <name type="scientific">Xylaria curta</name>
    <dbReference type="NCBI Taxonomy" id="42375"/>
    <lineage>
        <taxon>Eukaryota</taxon>
        <taxon>Fungi</taxon>
        <taxon>Dikarya</taxon>
        <taxon>Ascomycota</taxon>
        <taxon>Pezizomycotina</taxon>
        <taxon>Sordariomycetes</taxon>
        <taxon>Xylariomycetidae</taxon>
        <taxon>Xylariales</taxon>
        <taxon>Xylariaceae</taxon>
        <taxon>Xylaria</taxon>
    </lineage>
</organism>
<proteinExistence type="predicted"/>
<accession>A0ACC1NK53</accession>
<dbReference type="EMBL" id="JAPDGR010001871">
    <property type="protein sequence ID" value="KAJ2978981.1"/>
    <property type="molecule type" value="Genomic_DNA"/>
</dbReference>
<sequence length="318" mass="34339">MNLKLSALVLLARGLVSASPINQRNAVEARDRCYKLPTDASWPSQEEWIRLNASVSGRLIEGKPLGSVCHGNAYDTIGCAKTREQWSIADQYFPDPVNIMSPYWQNNSCSPFTPSNASCALGNLPRYTINVANADDVRAGLRFAQDNNIRLVIKNTGHDYLGRSAGKGALSLWTHNLKSISFADYNSTRYNGPAVKVGAGVQFFELYNVAASKGFRVVGGYCPTVGIAGGYITGGGHGPLGATYGLAADNTLEFEVVTADGRHLVASPTQHSDLYWALKDLQSVVHVSEILKNQPMIDLAQHIASKSKFLPAALQPKA</sequence>
<keyword evidence="2" id="KW-1185">Reference proteome</keyword>
<protein>
    <submittedName>
        <fullName evidence="1">Uncharacterized protein</fullName>
    </submittedName>
</protein>
<name>A0ACC1NK53_9PEZI</name>
<reference evidence="1" key="1">
    <citation type="submission" date="2022-10" db="EMBL/GenBank/DDBJ databases">
        <title>Genome Sequence of Xylaria curta.</title>
        <authorList>
            <person name="Buettner E."/>
        </authorList>
    </citation>
    <scope>NUCLEOTIDE SEQUENCE</scope>
    <source>
        <strain evidence="1">Babe10</strain>
    </source>
</reference>
<evidence type="ECO:0000313" key="1">
    <source>
        <dbReference type="EMBL" id="KAJ2978981.1"/>
    </source>
</evidence>
<comment type="caution">
    <text evidence="1">The sequence shown here is derived from an EMBL/GenBank/DDBJ whole genome shotgun (WGS) entry which is preliminary data.</text>
</comment>
<dbReference type="Proteomes" id="UP001143856">
    <property type="component" value="Unassembled WGS sequence"/>
</dbReference>
<gene>
    <name evidence="1" type="ORF">NUW58_g7323</name>
</gene>